<dbReference type="InterPro" id="IPR051614">
    <property type="entry name" value="UPF0045_domain"/>
</dbReference>
<keyword evidence="4" id="KW-1185">Reference proteome</keyword>
<evidence type="ECO:0000259" key="2">
    <source>
        <dbReference type="Pfam" id="PF01910"/>
    </source>
</evidence>
<gene>
    <name evidence="3" type="ORF">NITMOv2_2858</name>
</gene>
<dbReference type="GO" id="GO:0005829">
    <property type="term" value="C:cytosol"/>
    <property type="evidence" value="ECO:0007669"/>
    <property type="project" value="TreeGrafter"/>
</dbReference>
<dbReference type="InterPro" id="IPR002767">
    <property type="entry name" value="Thiamine_BP"/>
</dbReference>
<sequence>MLVDLTVIPLRGGRHTSDEVAEVIKLVDASGLPYQLTPSGTCIEGDWDAVVPLIQRCHNMVRSLSSHVVTLIKIEDEVGKDNKLSTNIESVEHRIGRAVGRTSKLITADTAPSGN</sequence>
<accession>A0A0K2GEH9</accession>
<dbReference type="OrthoDB" id="9793516at2"/>
<feature type="domain" description="Thiamine-binding protein" evidence="2">
    <location>
        <begin position="3"/>
        <end position="92"/>
    </location>
</feature>
<dbReference type="Gene3D" id="3.30.70.930">
    <property type="match status" value="1"/>
</dbReference>
<dbReference type="AlphaFoldDB" id="A0A0K2GEH9"/>
<comment type="similarity">
    <text evidence="1">Belongs to the UPF0045 family.</text>
</comment>
<dbReference type="Pfam" id="PF01910">
    <property type="entry name" value="Thiamine_BP"/>
    <property type="match status" value="1"/>
</dbReference>
<dbReference type="PATRIC" id="fig|42253.5.peg.2824"/>
<dbReference type="EMBL" id="CP011801">
    <property type="protein sequence ID" value="ALA59264.1"/>
    <property type="molecule type" value="Genomic_DNA"/>
</dbReference>
<dbReference type="Proteomes" id="UP000069205">
    <property type="component" value="Chromosome"/>
</dbReference>
<evidence type="ECO:0000313" key="3">
    <source>
        <dbReference type="EMBL" id="ALA59264.1"/>
    </source>
</evidence>
<name>A0A0K2GEH9_NITMO</name>
<evidence type="ECO:0000313" key="4">
    <source>
        <dbReference type="Proteomes" id="UP000069205"/>
    </source>
</evidence>
<proteinExistence type="inferred from homology"/>
<dbReference type="NCBIfam" id="TIGR00106">
    <property type="entry name" value="MTH1187 family thiamine-binding protein"/>
    <property type="match status" value="1"/>
</dbReference>
<dbReference type="KEGG" id="nmv:NITMOv2_2858"/>
<dbReference type="RefSeq" id="WP_053380316.1">
    <property type="nucleotide sequence ID" value="NZ_CP011801.1"/>
</dbReference>
<protein>
    <recommendedName>
        <fullName evidence="2">Thiamine-binding protein domain-containing protein</fullName>
    </recommendedName>
</protein>
<organism evidence="3 4">
    <name type="scientific">Nitrospira moscoviensis</name>
    <dbReference type="NCBI Taxonomy" id="42253"/>
    <lineage>
        <taxon>Bacteria</taxon>
        <taxon>Pseudomonadati</taxon>
        <taxon>Nitrospirota</taxon>
        <taxon>Nitrospiria</taxon>
        <taxon>Nitrospirales</taxon>
        <taxon>Nitrospiraceae</taxon>
        <taxon>Nitrospira</taxon>
    </lineage>
</organism>
<dbReference type="STRING" id="42253.NITMOv2_2858"/>
<evidence type="ECO:0000256" key="1">
    <source>
        <dbReference type="ARBA" id="ARBA00010272"/>
    </source>
</evidence>
<dbReference type="InterPro" id="IPR029756">
    <property type="entry name" value="MTH1187/YkoF-like"/>
</dbReference>
<dbReference type="PANTHER" id="PTHR33777">
    <property type="entry name" value="UPF0045 PROTEIN ECM15"/>
    <property type="match status" value="1"/>
</dbReference>
<dbReference type="PANTHER" id="PTHR33777:SF1">
    <property type="entry name" value="UPF0045 PROTEIN ECM15"/>
    <property type="match status" value="1"/>
</dbReference>
<dbReference type="SUPFAM" id="SSF89957">
    <property type="entry name" value="MTH1187/YkoF-like"/>
    <property type="match status" value="1"/>
</dbReference>
<reference evidence="3 4" key="1">
    <citation type="journal article" date="2015" name="Proc. Natl. Acad. Sci. U.S.A.">
        <title>Expanded metabolic versatility of ubiquitous nitrite-oxidizing bacteria from the genus Nitrospira.</title>
        <authorList>
            <person name="Koch H."/>
            <person name="Lucker S."/>
            <person name="Albertsen M."/>
            <person name="Kitzinger K."/>
            <person name="Herbold C."/>
            <person name="Spieck E."/>
            <person name="Nielsen P.H."/>
            <person name="Wagner M."/>
            <person name="Daims H."/>
        </authorList>
    </citation>
    <scope>NUCLEOTIDE SEQUENCE [LARGE SCALE GENOMIC DNA]</scope>
    <source>
        <strain evidence="3 4">NSP M-1</strain>
    </source>
</reference>